<dbReference type="Proteomes" id="UP001164746">
    <property type="component" value="Chromosome 4"/>
</dbReference>
<proteinExistence type="inferred from homology"/>
<evidence type="ECO:0000256" key="4">
    <source>
        <dbReference type="ARBA" id="ARBA00022679"/>
    </source>
</evidence>
<keyword evidence="12" id="KW-1185">Reference proteome</keyword>
<keyword evidence="4" id="KW-0808">Transferase</keyword>
<comment type="similarity">
    <text evidence="10">Belongs to the glycosyltransferase 14 family.</text>
</comment>
<protein>
    <submittedName>
        <fullName evidence="11">GCNT1-like protein</fullName>
    </submittedName>
</protein>
<comment type="subcellular location">
    <subcellularLocation>
        <location evidence="1">Membrane</location>
        <topology evidence="1">Single-pass type II membrane protein</topology>
    </subcellularLocation>
</comment>
<evidence type="ECO:0000256" key="3">
    <source>
        <dbReference type="ARBA" id="ARBA00022676"/>
    </source>
</evidence>
<reference evidence="11" key="1">
    <citation type="submission" date="2022-11" db="EMBL/GenBank/DDBJ databases">
        <title>Centuries of genome instability and evolution in soft-shell clam transmissible cancer (bioRxiv).</title>
        <authorList>
            <person name="Hart S.F.M."/>
            <person name="Yonemitsu M.A."/>
            <person name="Giersch R.M."/>
            <person name="Beal B.F."/>
            <person name="Arriagada G."/>
            <person name="Davis B.W."/>
            <person name="Ostrander E.A."/>
            <person name="Goff S.P."/>
            <person name="Metzger M.J."/>
        </authorList>
    </citation>
    <scope>NUCLEOTIDE SEQUENCE</scope>
    <source>
        <strain evidence="11">MELC-2E11</strain>
        <tissue evidence="11">Siphon/mantle</tissue>
    </source>
</reference>
<evidence type="ECO:0000256" key="1">
    <source>
        <dbReference type="ARBA" id="ARBA00004606"/>
    </source>
</evidence>
<keyword evidence="9" id="KW-0325">Glycoprotein</keyword>
<dbReference type="PANTHER" id="PTHR19297">
    <property type="entry name" value="GLYCOSYLTRANSFERASE 14 FAMILY MEMBER"/>
    <property type="match status" value="1"/>
</dbReference>
<keyword evidence="5" id="KW-0812">Transmembrane</keyword>
<name>A0ABY7E5U1_MYAAR</name>
<keyword evidence="6" id="KW-0735">Signal-anchor</keyword>
<evidence type="ECO:0000256" key="5">
    <source>
        <dbReference type="ARBA" id="ARBA00022692"/>
    </source>
</evidence>
<keyword evidence="7" id="KW-1133">Transmembrane helix</keyword>
<feature type="non-terminal residue" evidence="11">
    <location>
        <position position="1"/>
    </location>
</feature>
<dbReference type="Pfam" id="PF02485">
    <property type="entry name" value="Branch"/>
    <property type="match status" value="1"/>
</dbReference>
<evidence type="ECO:0000256" key="8">
    <source>
        <dbReference type="ARBA" id="ARBA00023136"/>
    </source>
</evidence>
<gene>
    <name evidence="11" type="ORF">MAR_010342</name>
</gene>
<organism evidence="11 12">
    <name type="scientific">Mya arenaria</name>
    <name type="common">Soft-shell clam</name>
    <dbReference type="NCBI Taxonomy" id="6604"/>
    <lineage>
        <taxon>Eukaryota</taxon>
        <taxon>Metazoa</taxon>
        <taxon>Spiralia</taxon>
        <taxon>Lophotrochozoa</taxon>
        <taxon>Mollusca</taxon>
        <taxon>Bivalvia</taxon>
        <taxon>Autobranchia</taxon>
        <taxon>Heteroconchia</taxon>
        <taxon>Euheterodonta</taxon>
        <taxon>Imparidentia</taxon>
        <taxon>Neoheterodontei</taxon>
        <taxon>Myida</taxon>
        <taxon>Myoidea</taxon>
        <taxon>Myidae</taxon>
        <taxon>Mya</taxon>
    </lineage>
</organism>
<accession>A0ABY7E5U1</accession>
<evidence type="ECO:0000256" key="7">
    <source>
        <dbReference type="ARBA" id="ARBA00022989"/>
    </source>
</evidence>
<sequence length="440" mass="50864">YSTEGDIETVGPSSTPPVSGSLRYRLGRYLEDQNYTFRQLTNLYSMRDIEQFSLLEPWRRGLAVQMIKDVEESPAWAAVPEDLQCRALAEHNASAWTNRSLDTERHRDFLDLTSISASDNCETYKKTMGFFTGEALEFEQTFPLAFSIVIYKDFQMFELLMRAIYRPQNLYCVHMDNTATVEFKQRVTNVSGCFENVFLASQEVNVRWGTMSAFKPDLVCMQDMLRKGGNWKYFINLTGQELPLRTNYELVKILRVLDGKNIIECEQYNEDRIKGAGAPPFGVQAIKGSIHSLLARKFVAFILRNQKSRRIINWAARTYIPDEMTLPTIHCNPSLNAPGGLQEPFRKYRWEVLQRYKVWGKFGLHPCNGKFVRGICIFGPKDFPTLVGRHELFVNKFNLDYNFDVAVCLADTLMKRHVLEYSNLVEFKTSVYDGYPHKVE</sequence>
<evidence type="ECO:0000256" key="6">
    <source>
        <dbReference type="ARBA" id="ARBA00022968"/>
    </source>
</evidence>
<dbReference type="InterPro" id="IPR003406">
    <property type="entry name" value="Glyco_trans_14"/>
</dbReference>
<evidence type="ECO:0000313" key="11">
    <source>
        <dbReference type="EMBL" id="WAR03784.1"/>
    </source>
</evidence>
<evidence type="ECO:0000256" key="10">
    <source>
        <dbReference type="ARBA" id="ARBA00038150"/>
    </source>
</evidence>
<evidence type="ECO:0000256" key="9">
    <source>
        <dbReference type="ARBA" id="ARBA00023180"/>
    </source>
</evidence>
<dbReference type="PANTHER" id="PTHR19297:SF185">
    <property type="entry name" value="BETA-1,3-GALACTOSYL-O-GLYCOSYL-GLYCOPROTEIN BETA-1,6-N-ACETYLGLUCOSAMINYLTRANSFERASE 3"/>
    <property type="match status" value="1"/>
</dbReference>
<comment type="pathway">
    <text evidence="2">Protein modification; protein glycosylation.</text>
</comment>
<keyword evidence="8" id="KW-0472">Membrane</keyword>
<evidence type="ECO:0000256" key="2">
    <source>
        <dbReference type="ARBA" id="ARBA00004922"/>
    </source>
</evidence>
<evidence type="ECO:0000313" key="12">
    <source>
        <dbReference type="Proteomes" id="UP001164746"/>
    </source>
</evidence>
<keyword evidence="3" id="KW-0328">Glycosyltransferase</keyword>
<dbReference type="EMBL" id="CP111015">
    <property type="protein sequence ID" value="WAR03784.1"/>
    <property type="molecule type" value="Genomic_DNA"/>
</dbReference>